<organism evidence="1 2">
    <name type="scientific">Acidithiobacillus ferrianus</name>
    <dbReference type="NCBI Taxonomy" id="2678518"/>
    <lineage>
        <taxon>Bacteria</taxon>
        <taxon>Pseudomonadati</taxon>
        <taxon>Pseudomonadota</taxon>
        <taxon>Acidithiobacillia</taxon>
        <taxon>Acidithiobacillales</taxon>
        <taxon>Acidithiobacillaceae</taxon>
        <taxon>Acidithiobacillus</taxon>
    </lineage>
</organism>
<keyword evidence="1" id="KW-0808">Transferase</keyword>
<gene>
    <name evidence="1" type="primary">rsmI</name>
    <name evidence="1" type="ORF">GL267_014230</name>
</gene>
<accession>A0ACD5H9Y8</accession>
<name>A0ACD5H9Y8_9PROT</name>
<evidence type="ECO:0000313" key="1">
    <source>
        <dbReference type="EMBL" id="XRI68887.1"/>
    </source>
</evidence>
<proteinExistence type="predicted"/>
<keyword evidence="2" id="KW-1185">Reference proteome</keyword>
<protein>
    <submittedName>
        <fullName evidence="1">16S rRNA (Cytidine(1402)-2'-O)-methyltransferase</fullName>
        <ecNumber evidence="1">2.1.1.198</ecNumber>
    </submittedName>
</protein>
<sequence length="320" mass="34364">MGFNDCAATGRTSMKRVQTRCRAPDPLTHESTGATLVGGATGQLTIIATPIGNLDDLSLRAQQAISSAPLILVEDRRHAQRLFQHLGIQPKTLALHEHNERALAPQIAQRIAAGERIALLSDAGIPLISDPGFPLLALLRARQLPVTIIPGPNAALAALALSGLPSDRFVFEGFLPAKAGARRARLQALQRESRSLIFYEAPHRICETLADMVDLWSPDRAAALCRELTKRYEECLRDSLGGLVVLLQVQPDKVRGEMTLVVGGAPEQTRQDADADQLLGPLLAELPLAQAVRLAASQSGMAHRFLYARALALTSGESPA</sequence>
<dbReference type="EC" id="2.1.1.198" evidence="1"/>
<keyword evidence="1" id="KW-0489">Methyltransferase</keyword>
<dbReference type="EMBL" id="CP127523">
    <property type="protein sequence ID" value="XRI68887.1"/>
    <property type="molecule type" value="Genomic_DNA"/>
</dbReference>
<evidence type="ECO:0000313" key="2">
    <source>
        <dbReference type="Proteomes" id="UP000470022"/>
    </source>
</evidence>
<reference evidence="1" key="1">
    <citation type="submission" date="2023-06" db="EMBL/GenBank/DDBJ databases">
        <title>Complete and circular genome of Acidithiobacillus ferrianus DSM 107098.</title>
        <authorList>
            <person name="Norris P.R."/>
            <person name="Falagan C."/>
            <person name="Moya-Beltran A."/>
            <person name="Castro M."/>
            <person name="Quatrini R."/>
            <person name="Johnson D.B."/>
        </authorList>
    </citation>
    <scope>NUCLEOTIDE SEQUENCE</scope>
    <source>
        <strain evidence="1">MG</strain>
    </source>
</reference>
<dbReference type="Proteomes" id="UP000470022">
    <property type="component" value="Chromosome"/>
</dbReference>